<keyword evidence="2" id="KW-1185">Reference proteome</keyword>
<evidence type="ECO:0000313" key="2">
    <source>
        <dbReference type="Proteomes" id="UP000826195"/>
    </source>
</evidence>
<evidence type="ECO:0000313" key="1">
    <source>
        <dbReference type="EMBL" id="KAH0549506.1"/>
    </source>
</evidence>
<dbReference type="Proteomes" id="UP000826195">
    <property type="component" value="Unassembled WGS sequence"/>
</dbReference>
<accession>A0AAV7ICR5</accession>
<reference evidence="1 2" key="1">
    <citation type="journal article" date="2021" name="J. Hered.">
        <title>A chromosome-level genome assembly of the parasitoid wasp, Cotesia glomerata (Hymenoptera: Braconidae).</title>
        <authorList>
            <person name="Pinto B.J."/>
            <person name="Weis J.J."/>
            <person name="Gamble T."/>
            <person name="Ode P.J."/>
            <person name="Paul R."/>
            <person name="Zaspel J.M."/>
        </authorList>
    </citation>
    <scope>NUCLEOTIDE SEQUENCE [LARGE SCALE GENOMIC DNA]</scope>
    <source>
        <strain evidence="1">CgM1</strain>
    </source>
</reference>
<comment type="caution">
    <text evidence="1">The sequence shown here is derived from an EMBL/GenBank/DDBJ whole genome shotgun (WGS) entry which is preliminary data.</text>
</comment>
<name>A0AAV7ICR5_COTGL</name>
<protein>
    <recommendedName>
        <fullName evidence="3">MADF domain-containing protein</fullName>
    </recommendedName>
</protein>
<proteinExistence type="predicted"/>
<gene>
    <name evidence="1" type="ORF">KQX54_009856</name>
</gene>
<dbReference type="AlphaFoldDB" id="A0AAV7ICR5"/>
<sequence>MRASYDGLITPVGATHYRHPPTYMKQYNKRIASDDWADMSEEIEDVTRTGCASESCYTSNETATVTNRRPITSSCWHLVQAARSKLQRQTNALLHSYN</sequence>
<dbReference type="EMBL" id="JAHXZJ010001864">
    <property type="protein sequence ID" value="KAH0549506.1"/>
    <property type="molecule type" value="Genomic_DNA"/>
</dbReference>
<organism evidence="1 2">
    <name type="scientific">Cotesia glomerata</name>
    <name type="common">Lepidopteran parasitic wasp</name>
    <name type="synonym">Apanteles glomeratus</name>
    <dbReference type="NCBI Taxonomy" id="32391"/>
    <lineage>
        <taxon>Eukaryota</taxon>
        <taxon>Metazoa</taxon>
        <taxon>Ecdysozoa</taxon>
        <taxon>Arthropoda</taxon>
        <taxon>Hexapoda</taxon>
        <taxon>Insecta</taxon>
        <taxon>Pterygota</taxon>
        <taxon>Neoptera</taxon>
        <taxon>Endopterygota</taxon>
        <taxon>Hymenoptera</taxon>
        <taxon>Apocrita</taxon>
        <taxon>Ichneumonoidea</taxon>
        <taxon>Braconidae</taxon>
        <taxon>Microgastrinae</taxon>
        <taxon>Cotesia</taxon>
    </lineage>
</organism>
<evidence type="ECO:0008006" key="3">
    <source>
        <dbReference type="Google" id="ProtNLM"/>
    </source>
</evidence>